<dbReference type="Proteomes" id="UP000282674">
    <property type="component" value="Unassembled WGS sequence"/>
</dbReference>
<evidence type="ECO:0000313" key="3">
    <source>
        <dbReference type="Proteomes" id="UP000282674"/>
    </source>
</evidence>
<reference evidence="2 3" key="1">
    <citation type="submission" date="2018-10" db="EMBL/GenBank/DDBJ databases">
        <title>Isolation from soil.</title>
        <authorList>
            <person name="Hu J."/>
        </authorList>
    </citation>
    <scope>NUCLEOTIDE SEQUENCE [LARGE SCALE GENOMIC DNA]</scope>
    <source>
        <strain evidence="2 3">NEAU-Ht49</strain>
    </source>
</reference>
<evidence type="ECO:0000259" key="1">
    <source>
        <dbReference type="Pfam" id="PF19809"/>
    </source>
</evidence>
<dbReference type="AlphaFoldDB" id="A0A3M2MBZ4"/>
<sequence length="144" mass="15680">MSERRSPVLAHHPDPWVDQIHGYVTHVVETLGRAGVRVEKCWLDPAGPRDATIVTRSASADRALVWDEETGWRVGLFVSGRQGERTSLADISYLGGDVLLDGDAVLDRFLSGVSEERRAFRSHADLTDGFAARLASRSPSAVAA</sequence>
<name>A0A3M2MBZ4_9ACTN</name>
<feature type="domain" description="DUF6292" evidence="1">
    <location>
        <begin position="23"/>
        <end position="108"/>
    </location>
</feature>
<evidence type="ECO:0000313" key="2">
    <source>
        <dbReference type="EMBL" id="RMI46986.1"/>
    </source>
</evidence>
<protein>
    <recommendedName>
        <fullName evidence="1">DUF6292 domain-containing protein</fullName>
    </recommendedName>
</protein>
<dbReference type="EMBL" id="RFFG01000006">
    <property type="protein sequence ID" value="RMI46986.1"/>
    <property type="molecule type" value="Genomic_DNA"/>
</dbReference>
<keyword evidence="3" id="KW-1185">Reference proteome</keyword>
<gene>
    <name evidence="2" type="ORF">EBO15_05030</name>
</gene>
<dbReference type="InterPro" id="IPR046259">
    <property type="entry name" value="DUF6292"/>
</dbReference>
<comment type="caution">
    <text evidence="2">The sequence shown here is derived from an EMBL/GenBank/DDBJ whole genome shotgun (WGS) entry which is preliminary data.</text>
</comment>
<dbReference type="RefSeq" id="WP_122193113.1">
    <property type="nucleotide sequence ID" value="NZ_JBHSKC010000001.1"/>
</dbReference>
<organism evidence="2 3">
    <name type="scientific">Actinomadura harenae</name>
    <dbReference type="NCBI Taxonomy" id="2483351"/>
    <lineage>
        <taxon>Bacteria</taxon>
        <taxon>Bacillati</taxon>
        <taxon>Actinomycetota</taxon>
        <taxon>Actinomycetes</taxon>
        <taxon>Streptosporangiales</taxon>
        <taxon>Thermomonosporaceae</taxon>
        <taxon>Actinomadura</taxon>
    </lineage>
</organism>
<proteinExistence type="predicted"/>
<accession>A0A3M2MBZ4</accession>
<dbReference type="Pfam" id="PF19809">
    <property type="entry name" value="DUF6292"/>
    <property type="match status" value="1"/>
</dbReference>
<dbReference type="OrthoDB" id="4190452at2"/>